<evidence type="ECO:0000313" key="4">
    <source>
        <dbReference type="EMBL" id="KAK4507187.1"/>
    </source>
</evidence>
<accession>A0ABR0F0C9</accession>
<keyword evidence="3" id="KW-1133">Transmembrane helix</keyword>
<reference evidence="4 5" key="1">
    <citation type="journal article" date="2023" name="G3 (Bethesda)">
        <title>A chromosome-level genome assembly of Zasmidium syzygii isolated from banana leaves.</title>
        <authorList>
            <person name="van Westerhoven A.C."/>
            <person name="Mehrabi R."/>
            <person name="Talebi R."/>
            <person name="Steentjes M.B.F."/>
            <person name="Corcolon B."/>
            <person name="Chong P.A."/>
            <person name="Kema G.H.J."/>
            <person name="Seidl M.F."/>
        </authorList>
    </citation>
    <scope>NUCLEOTIDE SEQUENCE [LARGE SCALE GENOMIC DNA]</scope>
    <source>
        <strain evidence="4 5">P124</strain>
    </source>
</reference>
<keyword evidence="5" id="KW-1185">Reference proteome</keyword>
<name>A0ABR0F0C9_ZASCE</name>
<evidence type="ECO:0000256" key="2">
    <source>
        <dbReference type="SAM" id="MobiDB-lite"/>
    </source>
</evidence>
<organism evidence="4 5">
    <name type="scientific">Zasmidium cellare</name>
    <name type="common">Wine cellar mold</name>
    <name type="synonym">Racodium cellare</name>
    <dbReference type="NCBI Taxonomy" id="395010"/>
    <lineage>
        <taxon>Eukaryota</taxon>
        <taxon>Fungi</taxon>
        <taxon>Dikarya</taxon>
        <taxon>Ascomycota</taxon>
        <taxon>Pezizomycotina</taxon>
        <taxon>Dothideomycetes</taxon>
        <taxon>Dothideomycetidae</taxon>
        <taxon>Mycosphaerellales</taxon>
        <taxon>Mycosphaerellaceae</taxon>
        <taxon>Zasmidium</taxon>
    </lineage>
</organism>
<comment type="caution">
    <text evidence="4">The sequence shown here is derived from an EMBL/GenBank/DDBJ whole genome shotgun (WGS) entry which is preliminary data.</text>
</comment>
<evidence type="ECO:0000256" key="1">
    <source>
        <dbReference type="SAM" id="Coils"/>
    </source>
</evidence>
<feature type="compositionally biased region" description="Basic and acidic residues" evidence="2">
    <location>
        <begin position="1"/>
        <end position="11"/>
    </location>
</feature>
<proteinExistence type="predicted"/>
<dbReference type="Proteomes" id="UP001305779">
    <property type="component" value="Unassembled WGS sequence"/>
</dbReference>
<gene>
    <name evidence="4" type="ORF">PRZ48_000922</name>
</gene>
<feature type="compositionally biased region" description="Basic residues" evidence="2">
    <location>
        <begin position="49"/>
        <end position="77"/>
    </location>
</feature>
<evidence type="ECO:0000256" key="3">
    <source>
        <dbReference type="SAM" id="Phobius"/>
    </source>
</evidence>
<feature type="transmembrane region" description="Helical" evidence="3">
    <location>
        <begin position="286"/>
        <end position="306"/>
    </location>
</feature>
<feature type="region of interest" description="Disordered" evidence="2">
    <location>
        <begin position="135"/>
        <end position="172"/>
    </location>
</feature>
<feature type="region of interest" description="Disordered" evidence="2">
    <location>
        <begin position="1"/>
        <end position="123"/>
    </location>
</feature>
<feature type="compositionally biased region" description="Basic and acidic residues" evidence="2">
    <location>
        <begin position="141"/>
        <end position="167"/>
    </location>
</feature>
<evidence type="ECO:0000313" key="5">
    <source>
        <dbReference type="Proteomes" id="UP001305779"/>
    </source>
</evidence>
<keyword evidence="1" id="KW-0175">Coiled coil</keyword>
<dbReference type="EMBL" id="JAXOVC010000001">
    <property type="protein sequence ID" value="KAK4507187.1"/>
    <property type="molecule type" value="Genomic_DNA"/>
</dbReference>
<feature type="coiled-coil region" evidence="1">
    <location>
        <begin position="247"/>
        <end position="281"/>
    </location>
</feature>
<keyword evidence="3" id="KW-0812">Transmembrane</keyword>
<keyword evidence="3" id="KW-0472">Membrane</keyword>
<protein>
    <submittedName>
        <fullName evidence="4">Uncharacterized protein</fullName>
    </submittedName>
</protein>
<sequence>MASSDKKDASFLRKQLPALRTTDAPMPNVSPSRSRTDPPAPEQQQHDRSHLHRRLHSNSIRHRAFTGSKEHHHRHKAKETVQSAIELKPPISFDTLLRRDKKSPDPGSRSTTNERFQQTKEDSNINWAAQHAAQARKKLVRPQDVKRVREQNEQREEELRESLKSVEEAAMSSTRQLDDTYYSILEKASILRSTVASLQQLAEESRRMHSSFNDDTNKLVSETKRNLASFGNFEGQEKTINNLVSNLKTSKDKTSALNDRLEAARNRIEAYEKREKEKQKKRRKNWWIVWGVLLAFVLLVLGVWTAKHRSTVGTRIHSVAKVLDEFGNELASPVMAGLRPSGSVRVDGRLERLFDEL</sequence>